<protein>
    <submittedName>
        <fullName evidence="9">tRNA (Guanine(37)-N1)-methyltransferase (TRMT5)</fullName>
    </submittedName>
</protein>
<evidence type="ECO:0000256" key="4">
    <source>
        <dbReference type="ARBA" id="ARBA00022679"/>
    </source>
</evidence>
<dbReference type="PANTHER" id="PTHR23245:SF36">
    <property type="entry name" value="TRNA (GUANINE(37)-N1)-METHYLTRANSFERASE"/>
    <property type="match status" value="1"/>
</dbReference>
<dbReference type="Pfam" id="PF25133">
    <property type="entry name" value="TYW2_N_2"/>
    <property type="match status" value="1"/>
</dbReference>
<dbReference type="Proteomes" id="UP001334084">
    <property type="component" value="Chromosome 1"/>
</dbReference>
<dbReference type="Gene3D" id="3.30.300.110">
    <property type="entry name" value="Met-10+ protein-like domains"/>
    <property type="match status" value="1"/>
</dbReference>
<dbReference type="InterPro" id="IPR030382">
    <property type="entry name" value="MeTrfase_TRM5/TYW2"/>
</dbReference>
<dbReference type="Gene3D" id="3.40.50.150">
    <property type="entry name" value="Vaccinia Virus protein VP39"/>
    <property type="match status" value="1"/>
</dbReference>
<keyword evidence="4" id="KW-0808">Transferase</keyword>
<reference evidence="9" key="1">
    <citation type="journal article" date="2024" name="BMC Genomics">
        <title>Functional annotation of a divergent genome using sequence and structure-based similarity.</title>
        <authorList>
            <person name="Svedberg D."/>
            <person name="Winiger R.R."/>
            <person name="Berg A."/>
            <person name="Sharma H."/>
            <person name="Tellgren-Roth C."/>
            <person name="Debrunner-Vossbrinck B.A."/>
            <person name="Vossbrinck C.R."/>
            <person name="Barandun J."/>
        </authorList>
    </citation>
    <scope>NUCLEOTIDE SEQUENCE</scope>
    <source>
        <strain evidence="9">Illinois isolate</strain>
    </source>
</reference>
<evidence type="ECO:0000259" key="8">
    <source>
        <dbReference type="PROSITE" id="PS51684"/>
    </source>
</evidence>
<name>A0AAX4J926_9MICR</name>
<dbReference type="EMBL" id="CP142726">
    <property type="protein sequence ID" value="WUR02446.1"/>
    <property type="molecule type" value="Genomic_DNA"/>
</dbReference>
<dbReference type="GO" id="GO:0070901">
    <property type="term" value="P:mitochondrial tRNA methylation"/>
    <property type="evidence" value="ECO:0007669"/>
    <property type="project" value="UniProtKB-ARBA"/>
</dbReference>
<dbReference type="RefSeq" id="XP_065328591.1">
    <property type="nucleotide sequence ID" value="XM_065472519.1"/>
</dbReference>
<organism evidence="9 10">
    <name type="scientific">Vairimorpha necatrix</name>
    <dbReference type="NCBI Taxonomy" id="6039"/>
    <lineage>
        <taxon>Eukaryota</taxon>
        <taxon>Fungi</taxon>
        <taxon>Fungi incertae sedis</taxon>
        <taxon>Microsporidia</taxon>
        <taxon>Nosematidae</taxon>
        <taxon>Vairimorpha</taxon>
    </lineage>
</organism>
<evidence type="ECO:0000256" key="3">
    <source>
        <dbReference type="ARBA" id="ARBA00022603"/>
    </source>
</evidence>
<dbReference type="KEGG" id="vnx:VNE69_01382"/>
<dbReference type="AlphaFoldDB" id="A0AAX4J926"/>
<dbReference type="PROSITE" id="PS51684">
    <property type="entry name" value="SAM_MT_TRM5_TYW2"/>
    <property type="match status" value="1"/>
</dbReference>
<keyword evidence="10" id="KW-1185">Reference proteome</keyword>
<dbReference type="InterPro" id="IPR056743">
    <property type="entry name" value="TRM5-TYW2-like_MTfase"/>
</dbReference>
<evidence type="ECO:0000256" key="7">
    <source>
        <dbReference type="ARBA" id="ARBA00047783"/>
    </source>
</evidence>
<evidence type="ECO:0000256" key="1">
    <source>
        <dbReference type="ARBA" id="ARBA00009775"/>
    </source>
</evidence>
<dbReference type="Pfam" id="PF02475">
    <property type="entry name" value="TRM5-TYW2_MTfase"/>
    <property type="match status" value="1"/>
</dbReference>
<dbReference type="GO" id="GO:0052906">
    <property type="term" value="F:tRNA (guanine(37)-N1)-methyltransferase activity"/>
    <property type="evidence" value="ECO:0007669"/>
    <property type="project" value="UniProtKB-EC"/>
</dbReference>
<dbReference type="InterPro" id="IPR056744">
    <property type="entry name" value="TRM5/TYW2-like_N"/>
</dbReference>
<dbReference type="GO" id="GO:0005739">
    <property type="term" value="C:mitochondrion"/>
    <property type="evidence" value="ECO:0007669"/>
    <property type="project" value="GOC"/>
</dbReference>
<evidence type="ECO:0000256" key="6">
    <source>
        <dbReference type="ARBA" id="ARBA00022694"/>
    </source>
</evidence>
<dbReference type="GeneID" id="90540246"/>
<comment type="catalytic activity">
    <reaction evidence="7">
        <text>guanosine(37) in tRNA + S-adenosyl-L-methionine = N(1)-methylguanosine(37) in tRNA + S-adenosyl-L-homocysteine + H(+)</text>
        <dbReference type="Rhea" id="RHEA:36899"/>
        <dbReference type="Rhea" id="RHEA-COMP:10145"/>
        <dbReference type="Rhea" id="RHEA-COMP:10147"/>
        <dbReference type="ChEBI" id="CHEBI:15378"/>
        <dbReference type="ChEBI" id="CHEBI:57856"/>
        <dbReference type="ChEBI" id="CHEBI:59789"/>
        <dbReference type="ChEBI" id="CHEBI:73542"/>
        <dbReference type="ChEBI" id="CHEBI:74269"/>
        <dbReference type="EC" id="2.1.1.228"/>
    </reaction>
</comment>
<keyword evidence="2" id="KW-0963">Cytoplasm</keyword>
<keyword evidence="3" id="KW-0489">Methyltransferase</keyword>
<gene>
    <name evidence="9" type="ORF">VNE69_01382</name>
</gene>
<keyword evidence="6" id="KW-0819">tRNA processing</keyword>
<evidence type="ECO:0000256" key="2">
    <source>
        <dbReference type="ARBA" id="ARBA00022490"/>
    </source>
</evidence>
<evidence type="ECO:0000313" key="9">
    <source>
        <dbReference type="EMBL" id="WUR02446.1"/>
    </source>
</evidence>
<dbReference type="InterPro" id="IPR029063">
    <property type="entry name" value="SAM-dependent_MTases_sf"/>
</dbReference>
<sequence>MNLYNLITKVITLKCVQSLPSPKYKLLKLKKIPSVINLSKKYFTFTTVHKFTNLNIPVLLTDTGDTEISLILNYKYFSYSEIINIICSRQMPVSYETVGDVIHFNLNDEFLEYKYFIGKILYDKTGHTVINKIGNINNTFRNYDFEYIGGKVDINELKDKDKIDRDNITYFIAKEESGIVDINKSSSLENITNNSHREDTLNNSYRENNKHNALTKLTCQDFNQKILAEFIKSYKSSNFIIKLDKLRTCLVENGAKFHIDIKNVYWCSKLQEERRNLLSEIKPGEVVCDVFCGVGPMVIPLLQKKCLVYCNDLNKDAIFCLRENIKINKIETGFFIENLDAKIYLEKISDIRIDHFILNLPEYSIDYIKYIRKGKIHCYFFSREEEVEKLVEEKTGLVNGDIRFIRKVSPSKNVYKLTMIK</sequence>
<dbReference type="FunFam" id="3.30.300.110:FF:000001">
    <property type="entry name" value="tRNA (guanine(37)-N1)-methyltransferase"/>
    <property type="match status" value="1"/>
</dbReference>
<comment type="similarity">
    <text evidence="1">Belongs to the class I-like SAM-binding methyltransferase superfamily. TRM5/TYW2 family.</text>
</comment>
<proteinExistence type="inferred from homology"/>
<dbReference type="GO" id="GO:0002939">
    <property type="term" value="P:tRNA N1-guanine methylation"/>
    <property type="evidence" value="ECO:0007669"/>
    <property type="project" value="TreeGrafter"/>
</dbReference>
<evidence type="ECO:0000256" key="5">
    <source>
        <dbReference type="ARBA" id="ARBA00022691"/>
    </source>
</evidence>
<accession>A0AAX4J926</accession>
<evidence type="ECO:0000313" key="10">
    <source>
        <dbReference type="Proteomes" id="UP001334084"/>
    </source>
</evidence>
<dbReference type="PANTHER" id="PTHR23245">
    <property type="entry name" value="TRNA METHYLTRANSFERASE"/>
    <property type="match status" value="1"/>
</dbReference>
<keyword evidence="5" id="KW-0949">S-adenosyl-L-methionine</keyword>
<dbReference type="SUPFAM" id="SSF53335">
    <property type="entry name" value="S-adenosyl-L-methionine-dependent methyltransferases"/>
    <property type="match status" value="1"/>
</dbReference>
<feature type="domain" description="SAM-dependent methyltransferase TRM5/TYW2-type" evidence="8">
    <location>
        <begin position="95"/>
        <end position="421"/>
    </location>
</feature>